<keyword evidence="1" id="KW-0472">Membrane</keyword>
<dbReference type="Proteomes" id="UP000198924">
    <property type="component" value="Unassembled WGS sequence"/>
</dbReference>
<keyword evidence="4" id="KW-1185">Reference proteome</keyword>
<feature type="transmembrane region" description="Helical" evidence="1">
    <location>
        <begin position="164"/>
        <end position="187"/>
    </location>
</feature>
<accession>A0A1I4ANX7</accession>
<name>A0A1I4ANX7_9GAMM</name>
<proteinExistence type="predicted"/>
<organism evidence="3 4">
    <name type="scientific">Methylophaga sulfidovorans</name>
    <dbReference type="NCBI Taxonomy" id="45496"/>
    <lineage>
        <taxon>Bacteria</taxon>
        <taxon>Pseudomonadati</taxon>
        <taxon>Pseudomonadota</taxon>
        <taxon>Gammaproteobacteria</taxon>
        <taxon>Thiotrichales</taxon>
        <taxon>Piscirickettsiaceae</taxon>
        <taxon>Methylophaga</taxon>
    </lineage>
</organism>
<evidence type="ECO:0000313" key="3">
    <source>
        <dbReference type="EMBL" id="SFK57439.1"/>
    </source>
</evidence>
<feature type="transmembrane region" description="Helical" evidence="1">
    <location>
        <begin position="199"/>
        <end position="219"/>
    </location>
</feature>
<dbReference type="PANTHER" id="PTHR33876">
    <property type="entry name" value="UNNAMED PRODUCT"/>
    <property type="match status" value="1"/>
</dbReference>
<evidence type="ECO:0000256" key="1">
    <source>
        <dbReference type="SAM" id="Phobius"/>
    </source>
</evidence>
<reference evidence="4" key="1">
    <citation type="submission" date="2016-10" db="EMBL/GenBank/DDBJ databases">
        <authorList>
            <person name="Varghese N."/>
            <person name="Submissions S."/>
        </authorList>
    </citation>
    <scope>NUCLEOTIDE SEQUENCE [LARGE SCALE GENOMIC DNA]</scope>
    <source>
        <strain evidence="4">DSM 11578</strain>
    </source>
</reference>
<dbReference type="InterPro" id="IPR039447">
    <property type="entry name" value="UreH-like_TM_dom"/>
</dbReference>
<feature type="transmembrane region" description="Helical" evidence="1">
    <location>
        <begin position="49"/>
        <end position="70"/>
    </location>
</feature>
<dbReference type="InterPro" id="IPR052776">
    <property type="entry name" value="Chloro_ReproSupport/MetalTrans"/>
</dbReference>
<dbReference type="PANTHER" id="PTHR33876:SF4">
    <property type="entry name" value="CHLOROPLAST PROTEIN FOR GROWTH AND FERTILITY 2"/>
    <property type="match status" value="1"/>
</dbReference>
<dbReference type="Pfam" id="PF13386">
    <property type="entry name" value="DsbD_2"/>
    <property type="match status" value="1"/>
</dbReference>
<gene>
    <name evidence="3" type="ORF">SAMN04488079_11516</name>
</gene>
<dbReference type="STRING" id="45496.SAMN04488079_11516"/>
<keyword evidence="1" id="KW-0812">Transmembrane</keyword>
<keyword evidence="1" id="KW-1133">Transmembrane helix</keyword>
<feature type="transmembrane region" description="Helical" evidence="1">
    <location>
        <begin position="134"/>
        <end position="157"/>
    </location>
</feature>
<sequence>MDISTLTLMFTGLSLGMLHAFDADHIMAVTSLSAKRSSPRQIAFFCGRWALGHGATVMLLAILFIAFDWHLSEQASLWAERFIGVLLLSVGLFLAYRFIHPNAGLKITTHQHADGTKHTHIVEVSKPHRSHLPVSVGIVHGVAGSGPLLAVLPALIAKSSSLGILYVVLFSIGVLLSMLCFGLLLGFAQSLLYDRSETLFRYAKGILGLATALLGFVWLKGTF</sequence>
<dbReference type="EMBL" id="FOSH01000015">
    <property type="protein sequence ID" value="SFK57439.1"/>
    <property type="molecule type" value="Genomic_DNA"/>
</dbReference>
<dbReference type="OrthoDB" id="5333961at2"/>
<dbReference type="AlphaFoldDB" id="A0A1I4ANX7"/>
<feature type="transmembrane region" description="Helical" evidence="1">
    <location>
        <begin position="82"/>
        <end position="99"/>
    </location>
</feature>
<evidence type="ECO:0000313" key="4">
    <source>
        <dbReference type="Proteomes" id="UP000198924"/>
    </source>
</evidence>
<evidence type="ECO:0000259" key="2">
    <source>
        <dbReference type="Pfam" id="PF13386"/>
    </source>
</evidence>
<dbReference type="RefSeq" id="WP_091714988.1">
    <property type="nucleotide sequence ID" value="NZ_FOSH01000015.1"/>
</dbReference>
<protein>
    <submittedName>
        <fullName evidence="3">ABC-type nickel/cobalt efflux system, permease component RcnA</fullName>
    </submittedName>
</protein>
<feature type="domain" description="Urease accessory protein UreH-like transmembrane" evidence="2">
    <location>
        <begin position="31"/>
        <end position="208"/>
    </location>
</feature>